<comment type="caution">
    <text evidence="7">The sequence shown here is derived from an EMBL/GenBank/DDBJ whole genome shotgun (WGS) entry which is preliminary data.</text>
</comment>
<evidence type="ECO:0000313" key="8">
    <source>
        <dbReference type="Proteomes" id="UP000431744"/>
    </source>
</evidence>
<dbReference type="InterPro" id="IPR011335">
    <property type="entry name" value="Restrct_endonuc-II-like"/>
</dbReference>
<proteinExistence type="inferred from homology"/>
<evidence type="ECO:0000256" key="5">
    <source>
        <dbReference type="ARBA" id="ARBA00023204"/>
    </source>
</evidence>
<dbReference type="OrthoDB" id="9801520at2"/>
<dbReference type="EMBL" id="WBJY01000002">
    <property type="protein sequence ID" value="KAB1648359.1"/>
    <property type="molecule type" value="Genomic_DNA"/>
</dbReference>
<evidence type="ECO:0000256" key="1">
    <source>
        <dbReference type="ARBA" id="ARBA00022722"/>
    </source>
</evidence>
<keyword evidence="4" id="KW-0378">Hydrolase</keyword>
<dbReference type="Pfam" id="PF03852">
    <property type="entry name" value="Vsr"/>
    <property type="match status" value="1"/>
</dbReference>
<sequence length="127" mass="14544">MQLQRTRDTAPELAVRRLLHAMGLRYRVDRAPLPKLRRRADIVFGPAKVAVFIDGCFWHGCPEHCRRETQANPAYWSGKIASNRARDADTDSRLVDAGWTPVRIWEHEPAQSAAERIASIVRQRRSS</sequence>
<accession>A0A6H9WKR9</accession>
<dbReference type="Gene3D" id="3.40.960.10">
    <property type="entry name" value="VSR Endonuclease"/>
    <property type="match status" value="1"/>
</dbReference>
<reference evidence="7 8" key="1">
    <citation type="submission" date="2019-09" db="EMBL/GenBank/DDBJ databases">
        <title>Phylogeny of genus Pseudoclavibacter and closely related genus.</title>
        <authorList>
            <person name="Li Y."/>
        </authorList>
    </citation>
    <scope>NUCLEOTIDE SEQUENCE [LARGE SCALE GENOMIC DNA]</scope>
    <source>
        <strain evidence="7 8">EGI 60007</strain>
    </source>
</reference>
<dbReference type="GO" id="GO:0006298">
    <property type="term" value="P:mismatch repair"/>
    <property type="evidence" value="ECO:0007669"/>
    <property type="project" value="InterPro"/>
</dbReference>
<keyword evidence="3" id="KW-0227">DNA damage</keyword>
<dbReference type="InterPro" id="IPR004603">
    <property type="entry name" value="DNA_mismatch_endonuc_vsr"/>
</dbReference>
<evidence type="ECO:0000256" key="4">
    <source>
        <dbReference type="ARBA" id="ARBA00022801"/>
    </source>
</evidence>
<evidence type="ECO:0000256" key="2">
    <source>
        <dbReference type="ARBA" id="ARBA00022759"/>
    </source>
</evidence>
<protein>
    <submittedName>
        <fullName evidence="7">Very short patch repair endonuclease</fullName>
    </submittedName>
</protein>
<keyword evidence="5" id="KW-0234">DNA repair</keyword>
<keyword evidence="2 7" id="KW-0255">Endonuclease</keyword>
<dbReference type="CDD" id="cd00221">
    <property type="entry name" value="Vsr"/>
    <property type="match status" value="1"/>
</dbReference>
<dbReference type="AlphaFoldDB" id="A0A6H9WKR9"/>
<evidence type="ECO:0000313" key="7">
    <source>
        <dbReference type="EMBL" id="KAB1648359.1"/>
    </source>
</evidence>
<evidence type="ECO:0000256" key="6">
    <source>
        <dbReference type="ARBA" id="ARBA00029466"/>
    </source>
</evidence>
<dbReference type="Proteomes" id="UP000431744">
    <property type="component" value="Unassembled WGS sequence"/>
</dbReference>
<name>A0A6H9WKR9_9MICO</name>
<dbReference type="GO" id="GO:0016787">
    <property type="term" value="F:hydrolase activity"/>
    <property type="evidence" value="ECO:0007669"/>
    <property type="project" value="UniProtKB-KW"/>
</dbReference>
<organism evidence="7 8">
    <name type="scientific">Pseudoclavibacter endophyticus</name>
    <dbReference type="NCBI Taxonomy" id="1778590"/>
    <lineage>
        <taxon>Bacteria</taxon>
        <taxon>Bacillati</taxon>
        <taxon>Actinomycetota</taxon>
        <taxon>Actinomycetes</taxon>
        <taxon>Micrococcales</taxon>
        <taxon>Microbacteriaceae</taxon>
        <taxon>Pseudoclavibacter</taxon>
    </lineage>
</organism>
<keyword evidence="8" id="KW-1185">Reference proteome</keyword>
<evidence type="ECO:0000256" key="3">
    <source>
        <dbReference type="ARBA" id="ARBA00022763"/>
    </source>
</evidence>
<keyword evidence="1" id="KW-0540">Nuclease</keyword>
<comment type="similarity">
    <text evidence="6">Belongs to the Vsr family.</text>
</comment>
<dbReference type="SUPFAM" id="SSF52980">
    <property type="entry name" value="Restriction endonuclease-like"/>
    <property type="match status" value="1"/>
</dbReference>
<dbReference type="GO" id="GO:0004519">
    <property type="term" value="F:endonuclease activity"/>
    <property type="evidence" value="ECO:0007669"/>
    <property type="project" value="UniProtKB-KW"/>
</dbReference>
<dbReference type="NCBIfam" id="TIGR00632">
    <property type="entry name" value="vsr"/>
    <property type="match status" value="1"/>
</dbReference>
<gene>
    <name evidence="7" type="ORF">F8O04_11745</name>
</gene>